<proteinExistence type="predicted"/>
<evidence type="ECO:0000313" key="2">
    <source>
        <dbReference type="EMBL" id="GGE46532.1"/>
    </source>
</evidence>
<reference evidence="2" key="1">
    <citation type="journal article" date="2014" name="Int. J. Syst. Evol. Microbiol.">
        <title>Complete genome sequence of Corynebacterium casei LMG S-19264T (=DSM 44701T), isolated from a smear-ripened cheese.</title>
        <authorList>
            <consortium name="US DOE Joint Genome Institute (JGI-PGF)"/>
            <person name="Walter F."/>
            <person name="Albersmeier A."/>
            <person name="Kalinowski J."/>
            <person name="Ruckert C."/>
        </authorList>
    </citation>
    <scope>NUCLEOTIDE SEQUENCE</scope>
    <source>
        <strain evidence="2">CGMCC 1.16012</strain>
    </source>
</reference>
<dbReference type="InterPro" id="IPR027417">
    <property type="entry name" value="P-loop_NTPase"/>
</dbReference>
<dbReference type="Proteomes" id="UP000606730">
    <property type="component" value="Unassembled WGS sequence"/>
</dbReference>
<reference evidence="2" key="2">
    <citation type="submission" date="2020-09" db="EMBL/GenBank/DDBJ databases">
        <authorList>
            <person name="Sun Q."/>
            <person name="Zhou Y."/>
        </authorList>
    </citation>
    <scope>NUCLEOTIDE SEQUENCE</scope>
    <source>
        <strain evidence="2">CGMCC 1.16012</strain>
    </source>
</reference>
<keyword evidence="3" id="KW-1185">Reference proteome</keyword>
<gene>
    <name evidence="2" type="ORF">GCM10011517_12810</name>
</gene>
<dbReference type="GO" id="GO:0008146">
    <property type="term" value="F:sulfotransferase activity"/>
    <property type="evidence" value="ECO:0007669"/>
    <property type="project" value="InterPro"/>
</dbReference>
<dbReference type="Pfam" id="PF13469">
    <property type="entry name" value="Sulfotransfer_3"/>
    <property type="match status" value="1"/>
</dbReference>
<dbReference type="Gene3D" id="3.40.50.300">
    <property type="entry name" value="P-loop containing nucleotide triphosphate hydrolases"/>
    <property type="match status" value="1"/>
</dbReference>
<evidence type="ECO:0000256" key="1">
    <source>
        <dbReference type="ARBA" id="ARBA00022679"/>
    </source>
</evidence>
<dbReference type="AlphaFoldDB" id="A0A917ADY9"/>
<dbReference type="OrthoDB" id="981508at2"/>
<evidence type="ECO:0008006" key="4">
    <source>
        <dbReference type="Google" id="ProtNLM"/>
    </source>
</evidence>
<dbReference type="RefSeq" id="WP_095595896.1">
    <property type="nucleotide sequence ID" value="NZ_NSBU01000007.1"/>
</dbReference>
<sequence>MGQATLMYGIGATKAGTSWLYRYLASHPECAMPPVKELHYFNTDTPEALELQMDRLARHAVTTDEGGIVGGRRYRVLEEASEMLTAPRDGDAAYLEYLMGQAAQARLVGDITPAYSMLPAKTFERMSKLAQTTRFIYLIRDPVARLWSNVRMVALRKEKAKTDYAGVSNRIMDRTLRKSDHRALKRSNYKATLEALEAAVPAASRLVLFFEELFTEKTVRRICDFLGLSYVPGDFSFRVNEGPALALDDDRRASAQQLLRDQYEAVAQRFGHLPEAWQRNMVGV</sequence>
<dbReference type="SUPFAM" id="SSF52540">
    <property type="entry name" value="P-loop containing nucleoside triphosphate hydrolases"/>
    <property type="match status" value="1"/>
</dbReference>
<organism evidence="2 3">
    <name type="scientific">Actibacterium pelagium</name>
    <dbReference type="NCBI Taxonomy" id="2029103"/>
    <lineage>
        <taxon>Bacteria</taxon>
        <taxon>Pseudomonadati</taxon>
        <taxon>Pseudomonadota</taxon>
        <taxon>Alphaproteobacteria</taxon>
        <taxon>Rhodobacterales</taxon>
        <taxon>Roseobacteraceae</taxon>
        <taxon>Actibacterium</taxon>
    </lineage>
</organism>
<comment type="caution">
    <text evidence="2">The sequence shown here is derived from an EMBL/GenBank/DDBJ whole genome shotgun (WGS) entry which is preliminary data.</text>
</comment>
<name>A0A917ADY9_9RHOB</name>
<accession>A0A917ADY9</accession>
<dbReference type="PANTHER" id="PTHR10605:SF56">
    <property type="entry name" value="BIFUNCTIONAL HEPARAN SULFATE N-DEACETYLASE_N-SULFOTRANSFERASE"/>
    <property type="match status" value="1"/>
</dbReference>
<protein>
    <recommendedName>
        <fullName evidence="4">Sulfotransferase family protein</fullName>
    </recommendedName>
</protein>
<keyword evidence="1" id="KW-0808">Transferase</keyword>
<dbReference type="PANTHER" id="PTHR10605">
    <property type="entry name" value="HEPARAN SULFATE SULFOTRANSFERASE"/>
    <property type="match status" value="1"/>
</dbReference>
<dbReference type="EMBL" id="BMKN01000001">
    <property type="protein sequence ID" value="GGE46532.1"/>
    <property type="molecule type" value="Genomic_DNA"/>
</dbReference>
<evidence type="ECO:0000313" key="3">
    <source>
        <dbReference type="Proteomes" id="UP000606730"/>
    </source>
</evidence>
<dbReference type="InterPro" id="IPR037359">
    <property type="entry name" value="NST/OST"/>
</dbReference>